<dbReference type="PROSITE" id="PS00028">
    <property type="entry name" value="ZINC_FINGER_C2H2_1"/>
    <property type="match status" value="1"/>
</dbReference>
<dbReference type="RefSeq" id="XP_033525771.1">
    <property type="nucleotide sequence ID" value="XM_033670240.1"/>
</dbReference>
<evidence type="ECO:0000256" key="1">
    <source>
        <dbReference type="PROSITE-ProRule" id="PRU00042"/>
    </source>
</evidence>
<dbReference type="Gene3D" id="3.30.160.60">
    <property type="entry name" value="Classic Zinc Finger"/>
    <property type="match status" value="1"/>
</dbReference>
<dbReference type="AlphaFoldDB" id="A0A6A6AKE3"/>
<keyword evidence="5" id="KW-1185">Reference proteome</keyword>
<sequence>MAGRNRPPPSGEKHQPYTYPTFNEAEPRSQGSGSADSRRQSQQVHGGPFCHPQSMPQQTWQKLHNGDYATDRDPFGVSPSYAMHEAYLGNMHSKHQQPGETDGVHQHLGYSHNHRSWAEVTSAQNVGNVADSVSDWELVDHNPQYDLATASAWSHDGMFPYNGGRRYVGTVDGEHKGALNGASPYGTTQGSERVGYTHPSLDHYEPYTNQSRSTLDLEPPCAEQKPSILGPERLDVFDALPITAAELSWSGLNMRGDYIATTTEPCIGMTGNQLEEIEGYRSTKQASAGSSTSFHSFDMSVDTSLTSFTQEVNDIRETNGMTDSMLTIRPSDPPQGEHTQNSNYVFERRQPLGLGNQGPFRLTVECETPSPDKDNQSHILVGSASSLCSDWQHLSVESTHPSSSDTTSTASASSLSTSNVLYCDEPGCDKEFHGEHRKGNRGRHRRQKHQKTGAKTYSCEVKSCAQVFQRSDALLNHCRKDHPEIKKRPAQRRTPRKSEGAEPPQVPLVTPQNHSQQDQALMGMSSWM</sequence>
<feature type="compositionally biased region" description="Low complexity" evidence="2">
    <location>
        <begin position="398"/>
        <end position="416"/>
    </location>
</feature>
<dbReference type="EMBL" id="ML977502">
    <property type="protein sequence ID" value="KAF2131384.1"/>
    <property type="molecule type" value="Genomic_DNA"/>
</dbReference>
<name>A0A6A6AKE3_9PLEO</name>
<dbReference type="OrthoDB" id="3800855at2759"/>
<feature type="domain" description="C2H2-type" evidence="3">
    <location>
        <begin position="457"/>
        <end position="487"/>
    </location>
</feature>
<evidence type="ECO:0000313" key="4">
    <source>
        <dbReference type="EMBL" id="KAF2131384.1"/>
    </source>
</evidence>
<evidence type="ECO:0000259" key="3">
    <source>
        <dbReference type="PROSITE" id="PS50157"/>
    </source>
</evidence>
<gene>
    <name evidence="4" type="ORF">P153DRAFT_383495</name>
</gene>
<feature type="compositionally biased region" description="Pro residues" evidence="2">
    <location>
        <begin position="1"/>
        <end position="10"/>
    </location>
</feature>
<feature type="region of interest" description="Disordered" evidence="2">
    <location>
        <begin position="351"/>
        <end position="378"/>
    </location>
</feature>
<feature type="region of interest" description="Disordered" evidence="2">
    <location>
        <begin position="433"/>
        <end position="455"/>
    </location>
</feature>
<feature type="compositionally biased region" description="Polar residues" evidence="2">
    <location>
        <begin position="29"/>
        <end position="44"/>
    </location>
</feature>
<proteinExistence type="predicted"/>
<evidence type="ECO:0000256" key="2">
    <source>
        <dbReference type="SAM" id="MobiDB-lite"/>
    </source>
</evidence>
<feature type="region of interest" description="Disordered" evidence="2">
    <location>
        <begin position="397"/>
        <end position="416"/>
    </location>
</feature>
<dbReference type="GO" id="GO:0008270">
    <property type="term" value="F:zinc ion binding"/>
    <property type="evidence" value="ECO:0007669"/>
    <property type="project" value="UniProtKB-KW"/>
</dbReference>
<feature type="compositionally biased region" description="Polar residues" evidence="2">
    <location>
        <begin position="510"/>
        <end position="519"/>
    </location>
</feature>
<dbReference type="PROSITE" id="PS50157">
    <property type="entry name" value="ZINC_FINGER_C2H2_2"/>
    <property type="match status" value="1"/>
</dbReference>
<organism evidence="4 5">
    <name type="scientific">Dothidotthia symphoricarpi CBS 119687</name>
    <dbReference type="NCBI Taxonomy" id="1392245"/>
    <lineage>
        <taxon>Eukaryota</taxon>
        <taxon>Fungi</taxon>
        <taxon>Dikarya</taxon>
        <taxon>Ascomycota</taxon>
        <taxon>Pezizomycotina</taxon>
        <taxon>Dothideomycetes</taxon>
        <taxon>Pleosporomycetidae</taxon>
        <taxon>Pleosporales</taxon>
        <taxon>Dothidotthiaceae</taxon>
        <taxon>Dothidotthia</taxon>
    </lineage>
</organism>
<reference evidence="4" key="1">
    <citation type="journal article" date="2020" name="Stud. Mycol.">
        <title>101 Dothideomycetes genomes: a test case for predicting lifestyles and emergence of pathogens.</title>
        <authorList>
            <person name="Haridas S."/>
            <person name="Albert R."/>
            <person name="Binder M."/>
            <person name="Bloem J."/>
            <person name="Labutti K."/>
            <person name="Salamov A."/>
            <person name="Andreopoulos B."/>
            <person name="Baker S."/>
            <person name="Barry K."/>
            <person name="Bills G."/>
            <person name="Bluhm B."/>
            <person name="Cannon C."/>
            <person name="Castanera R."/>
            <person name="Culley D."/>
            <person name="Daum C."/>
            <person name="Ezra D."/>
            <person name="Gonzalez J."/>
            <person name="Henrissat B."/>
            <person name="Kuo A."/>
            <person name="Liang C."/>
            <person name="Lipzen A."/>
            <person name="Lutzoni F."/>
            <person name="Magnuson J."/>
            <person name="Mondo S."/>
            <person name="Nolan M."/>
            <person name="Ohm R."/>
            <person name="Pangilinan J."/>
            <person name="Park H.-J."/>
            <person name="Ramirez L."/>
            <person name="Alfaro M."/>
            <person name="Sun H."/>
            <person name="Tritt A."/>
            <person name="Yoshinaga Y."/>
            <person name="Zwiers L.-H."/>
            <person name="Turgeon B."/>
            <person name="Goodwin S."/>
            <person name="Spatafora J."/>
            <person name="Crous P."/>
            <person name="Grigoriev I."/>
        </authorList>
    </citation>
    <scope>NUCLEOTIDE SEQUENCE</scope>
    <source>
        <strain evidence="4">CBS 119687</strain>
    </source>
</reference>
<keyword evidence="1" id="KW-0479">Metal-binding</keyword>
<evidence type="ECO:0000313" key="5">
    <source>
        <dbReference type="Proteomes" id="UP000799771"/>
    </source>
</evidence>
<keyword evidence="1" id="KW-0862">Zinc</keyword>
<dbReference type="GeneID" id="54410672"/>
<feature type="compositionally biased region" description="Basic residues" evidence="2">
    <location>
        <begin position="435"/>
        <end position="452"/>
    </location>
</feature>
<accession>A0A6A6AKE3</accession>
<keyword evidence="1" id="KW-0863">Zinc-finger</keyword>
<dbReference type="InterPro" id="IPR013087">
    <property type="entry name" value="Znf_C2H2_type"/>
</dbReference>
<feature type="region of interest" description="Disordered" evidence="2">
    <location>
        <begin position="1"/>
        <end position="56"/>
    </location>
</feature>
<feature type="region of interest" description="Disordered" evidence="2">
    <location>
        <begin position="479"/>
        <end position="528"/>
    </location>
</feature>
<dbReference type="Proteomes" id="UP000799771">
    <property type="component" value="Unassembled WGS sequence"/>
</dbReference>
<protein>
    <recommendedName>
        <fullName evidence="3">C2H2-type domain-containing protein</fullName>
    </recommendedName>
</protein>